<evidence type="ECO:0000259" key="4">
    <source>
        <dbReference type="PROSITE" id="PS50089"/>
    </source>
</evidence>
<protein>
    <submittedName>
        <fullName evidence="5">BZ3500_MvSof-1268-A1-R1_Chr4-1g06646 protein</fullName>
    </submittedName>
</protein>
<keyword evidence="1" id="KW-0479">Metal-binding</keyword>
<evidence type="ECO:0000256" key="2">
    <source>
        <dbReference type="SAM" id="MobiDB-lite"/>
    </source>
</evidence>
<dbReference type="OrthoDB" id="66726at2759"/>
<feature type="transmembrane region" description="Helical" evidence="3">
    <location>
        <begin position="138"/>
        <end position="157"/>
    </location>
</feature>
<evidence type="ECO:0000256" key="1">
    <source>
        <dbReference type="PROSITE-ProRule" id="PRU00175"/>
    </source>
</evidence>
<feature type="compositionally biased region" description="Basic and acidic residues" evidence="2">
    <location>
        <begin position="552"/>
        <end position="561"/>
    </location>
</feature>
<sequence length="796" mass="87060">MVRNVVFAVAGYAYERTLRPMRSWLHRQLVDAAAASSSSPAFESFASSSDHGSPASSRSSVRASTASSSSSSSPAFPGPMSFVTSTFFVALLGLSILLNRIHHLVPPRRPFADRDPLPDGSNAPLPTKLRLALRLPSLVLLLRSSTLLSALLLAHNYDSHLFSSTSNGRAFVRALSFLTPWAGRSELSRLVQAADGSRLPYAIASASSVMWEVFVAVALAVVTETFVRALADDLGSQASFNLLSFSFLLHIHSAPFYASPPAGQAWHPPTHLYVHLLLTLLELFVLHSSFIWTPPRRPLRLAITAFFSLIGQAILSIGFYRAVYAPQGRRGPALLDDSISWEGTVWMSLIPDLTFEALALMTIVLRASAILLRREEMTMEGVFGHRAHWPKRSDDWGVGMIKYATSCLESSTLAGLANEVSPIRIMAPLPLSFLSLQLPDAPTPPTSDIVRLGRSGSSSSGLVHRRRSSKRSARHSPQEGFANEIKSIEVLRRQGEEVGGIGGGEQRRNAWRGLWALAWRMSFFVVWKTYRAFRRAYLGVVDFLGYGDDEDRESHAMERWVPRGSGEEIEDAEDGDYVPSEDDEDEDDSSDDEDSLLGSATQVEEEAASSGEDDDGEAASLLQELVGFSPARHQRSDGSSSTSPGASSALIRNHDHRPTTNLADVDEHADLAPLLLAHYFTPSGTSPMTRRRYASLSSPTPSAAEAFSSAIDQRRLELGATSNPTATSSSTLDDAPYQRLCVICATDERSIVCWPCRCLTMCDGCRHHLSTRTSAREHLCPTCRGKVEGYSRIWIP</sequence>
<dbReference type="Proteomes" id="UP000249723">
    <property type="component" value="Unassembled WGS sequence"/>
</dbReference>
<feature type="transmembrane region" description="Helical" evidence="3">
    <location>
        <begin position="199"/>
        <end position="222"/>
    </location>
</feature>
<feature type="compositionally biased region" description="Acidic residues" evidence="2">
    <location>
        <begin position="567"/>
        <end position="595"/>
    </location>
</feature>
<keyword evidence="1" id="KW-0862">Zinc</keyword>
<name>A0A2X0LH62_9BASI</name>
<dbReference type="PANTHER" id="PTHR22696">
    <property type="entry name" value="E3 UBIQUITIN-PROTEIN LIGASE RNF26"/>
    <property type="match status" value="1"/>
</dbReference>
<organism evidence="5 6">
    <name type="scientific">Microbotryum saponariae</name>
    <dbReference type="NCBI Taxonomy" id="289078"/>
    <lineage>
        <taxon>Eukaryota</taxon>
        <taxon>Fungi</taxon>
        <taxon>Dikarya</taxon>
        <taxon>Basidiomycota</taxon>
        <taxon>Pucciniomycotina</taxon>
        <taxon>Microbotryomycetes</taxon>
        <taxon>Microbotryales</taxon>
        <taxon>Microbotryaceae</taxon>
        <taxon>Microbotryum</taxon>
    </lineage>
</organism>
<feature type="region of interest" description="Disordered" evidence="2">
    <location>
        <begin position="552"/>
        <end position="617"/>
    </location>
</feature>
<dbReference type="InterPro" id="IPR013083">
    <property type="entry name" value="Znf_RING/FYVE/PHD"/>
</dbReference>
<dbReference type="STRING" id="289078.A0A2X0LH62"/>
<dbReference type="GO" id="GO:0008270">
    <property type="term" value="F:zinc ion binding"/>
    <property type="evidence" value="ECO:0007669"/>
    <property type="project" value="UniProtKB-KW"/>
</dbReference>
<reference evidence="6" key="1">
    <citation type="submission" date="2016-10" db="EMBL/GenBank/DDBJ databases">
        <authorList>
            <person name="Jeantristanb JTB J.-T."/>
            <person name="Ricardo R."/>
        </authorList>
    </citation>
    <scope>NUCLEOTIDE SEQUENCE [LARGE SCALE GENOMIC DNA]</scope>
</reference>
<dbReference type="InterPro" id="IPR001841">
    <property type="entry name" value="Znf_RING"/>
</dbReference>
<keyword evidence="3" id="KW-1133">Transmembrane helix</keyword>
<feature type="region of interest" description="Disordered" evidence="2">
    <location>
        <begin position="47"/>
        <end position="76"/>
    </location>
</feature>
<evidence type="ECO:0000313" key="6">
    <source>
        <dbReference type="Proteomes" id="UP000249723"/>
    </source>
</evidence>
<feature type="transmembrane region" description="Helical" evidence="3">
    <location>
        <begin position="80"/>
        <end position="99"/>
    </location>
</feature>
<evidence type="ECO:0000256" key="3">
    <source>
        <dbReference type="SAM" id="Phobius"/>
    </source>
</evidence>
<feature type="transmembrane region" description="Helical" evidence="3">
    <location>
        <begin position="234"/>
        <end position="252"/>
    </location>
</feature>
<feature type="region of interest" description="Disordered" evidence="2">
    <location>
        <begin position="630"/>
        <end position="652"/>
    </location>
</feature>
<keyword evidence="1" id="KW-0863">Zinc-finger</keyword>
<feature type="region of interest" description="Disordered" evidence="2">
    <location>
        <begin position="445"/>
        <end position="479"/>
    </location>
</feature>
<keyword evidence="6" id="KW-1185">Reference proteome</keyword>
<feature type="transmembrane region" description="Helical" evidence="3">
    <location>
        <begin position="272"/>
        <end position="292"/>
    </location>
</feature>
<evidence type="ECO:0000313" key="5">
    <source>
        <dbReference type="EMBL" id="SCZ96713.1"/>
    </source>
</evidence>
<proteinExistence type="predicted"/>
<dbReference type="AlphaFoldDB" id="A0A2X0LH62"/>
<keyword evidence="3" id="KW-0812">Transmembrane</keyword>
<accession>A0A2X0LH62</accession>
<dbReference type="PROSITE" id="PS50089">
    <property type="entry name" value="ZF_RING_2"/>
    <property type="match status" value="1"/>
</dbReference>
<feature type="compositionally biased region" description="Low complexity" evidence="2">
    <location>
        <begin position="450"/>
        <end position="462"/>
    </location>
</feature>
<dbReference type="GO" id="GO:0061630">
    <property type="term" value="F:ubiquitin protein ligase activity"/>
    <property type="evidence" value="ECO:0007669"/>
    <property type="project" value="TreeGrafter"/>
</dbReference>
<dbReference type="GO" id="GO:0006511">
    <property type="term" value="P:ubiquitin-dependent protein catabolic process"/>
    <property type="evidence" value="ECO:0007669"/>
    <property type="project" value="TreeGrafter"/>
</dbReference>
<dbReference type="EMBL" id="FMWP01000091">
    <property type="protein sequence ID" value="SCZ96713.1"/>
    <property type="molecule type" value="Genomic_DNA"/>
</dbReference>
<feature type="compositionally biased region" description="Low complexity" evidence="2">
    <location>
        <begin position="47"/>
        <end position="75"/>
    </location>
</feature>
<dbReference type="GO" id="GO:0016567">
    <property type="term" value="P:protein ubiquitination"/>
    <property type="evidence" value="ECO:0007669"/>
    <property type="project" value="TreeGrafter"/>
</dbReference>
<dbReference type="Gene3D" id="3.30.40.10">
    <property type="entry name" value="Zinc/RING finger domain, C3HC4 (zinc finger)"/>
    <property type="match status" value="1"/>
</dbReference>
<dbReference type="Pfam" id="PF13920">
    <property type="entry name" value="zf-C3HC4_3"/>
    <property type="match status" value="1"/>
</dbReference>
<dbReference type="PANTHER" id="PTHR22696:SF1">
    <property type="entry name" value="E3 UBIQUITIN-PROTEIN LIGASE RNF26"/>
    <property type="match status" value="1"/>
</dbReference>
<feature type="compositionally biased region" description="Low complexity" evidence="2">
    <location>
        <begin position="637"/>
        <end position="649"/>
    </location>
</feature>
<gene>
    <name evidence="5" type="ORF">BZ3500_MVSOF-1268-A1-R1_CHR4-1G06646</name>
</gene>
<keyword evidence="3" id="KW-0472">Membrane</keyword>
<feature type="transmembrane region" description="Helical" evidence="3">
    <location>
        <begin position="299"/>
        <end position="323"/>
    </location>
</feature>
<feature type="compositionally biased region" description="Acidic residues" evidence="2">
    <location>
        <begin position="603"/>
        <end position="617"/>
    </location>
</feature>
<feature type="compositionally biased region" description="Basic residues" evidence="2">
    <location>
        <begin position="463"/>
        <end position="474"/>
    </location>
</feature>
<feature type="domain" description="RING-type" evidence="4">
    <location>
        <begin position="741"/>
        <end position="784"/>
    </location>
</feature>